<evidence type="ECO:0000259" key="4">
    <source>
        <dbReference type="SMART" id="SM00093"/>
    </source>
</evidence>
<dbReference type="Pfam" id="PF00079">
    <property type="entry name" value="Serpin"/>
    <property type="match status" value="1"/>
</dbReference>
<sequence>MPSSISWGLLLLVGLCCLAPGSQVQDPQEAQSSDHGHEHEEHSTCHNVSSRVIDMAFTLYREPATWSRHSNILFSPVSIAMAFAMLSLGTKSDTHTQILEGLKLNLSETPEAKIHECFQHLLQTFQKPSQQRQVTTGSSLFIHSSLKLVDQFVQDTKNLYHAEIVLVDFRNNQEAKKQINSHVQQKTRRTVMGLVNHLENDTALALLNYISFHGKWNEEPNAERHIVENFHVNRKMTIKVPMIHCLGNFFLHRDKELSSWVLVQHYLGDTTFAILPDPGRMLQVEKKLTPKHFEDILRKSDLRPANLHFPKLSISGTIDLKPVLRSLGITKVFSHEADLSGITEDAPLRLSQALNKAELTFDKEETVAAGDAKWEENTLFKAPTVQFNRPFFLIIMDEYTNFPLFGGKIVNPIEK</sequence>
<dbReference type="InterPro" id="IPR036186">
    <property type="entry name" value="Serpin_sf"/>
</dbReference>
<evidence type="ECO:0000313" key="6">
    <source>
        <dbReference type="Proteomes" id="UP000335636"/>
    </source>
</evidence>
<protein>
    <recommendedName>
        <fullName evidence="4">Serpin domain-containing protein</fullName>
    </recommendedName>
</protein>
<dbReference type="SMART" id="SM00093">
    <property type="entry name" value="SERPIN"/>
    <property type="match status" value="1"/>
</dbReference>
<feature type="domain" description="Serpin" evidence="4">
    <location>
        <begin position="57"/>
        <end position="412"/>
    </location>
</feature>
<accession>A0A5E4D736</accession>
<keyword evidence="3" id="KW-0732">Signal</keyword>
<feature type="region of interest" description="Disordered" evidence="2">
    <location>
        <begin position="26"/>
        <end position="46"/>
    </location>
</feature>
<dbReference type="Gene3D" id="2.30.39.10">
    <property type="entry name" value="Alpha-1-antitrypsin, domain 1"/>
    <property type="match status" value="1"/>
</dbReference>
<keyword evidence="6" id="KW-1185">Reference proteome</keyword>
<dbReference type="GO" id="GO:0004867">
    <property type="term" value="F:serine-type endopeptidase inhibitor activity"/>
    <property type="evidence" value="ECO:0007669"/>
    <property type="project" value="InterPro"/>
</dbReference>
<dbReference type="InterPro" id="IPR023795">
    <property type="entry name" value="Serpin_CS"/>
</dbReference>
<evidence type="ECO:0000256" key="1">
    <source>
        <dbReference type="RuleBase" id="RU000411"/>
    </source>
</evidence>
<feature type="signal peptide" evidence="3">
    <location>
        <begin position="1"/>
        <end position="24"/>
    </location>
</feature>
<feature type="chain" id="PRO_5023128400" description="Serpin domain-containing protein" evidence="3">
    <location>
        <begin position="25"/>
        <end position="415"/>
    </location>
</feature>
<dbReference type="GO" id="GO:0005615">
    <property type="term" value="C:extracellular space"/>
    <property type="evidence" value="ECO:0007669"/>
    <property type="project" value="InterPro"/>
</dbReference>
<gene>
    <name evidence="5" type="ORF">MONAX_5E043452</name>
</gene>
<dbReference type="SUPFAM" id="SSF56574">
    <property type="entry name" value="Serpins"/>
    <property type="match status" value="1"/>
</dbReference>
<dbReference type="InterPro" id="IPR042178">
    <property type="entry name" value="Serpin_sf_1"/>
</dbReference>
<name>A0A5E4D736_MARMO</name>
<dbReference type="PANTHER" id="PTHR11461:SF289">
    <property type="entry name" value="ALPHA-1-ANTITRYPSIN-RELATED PROTEIN"/>
    <property type="match status" value="1"/>
</dbReference>
<dbReference type="InterPro" id="IPR023796">
    <property type="entry name" value="Serpin_dom"/>
</dbReference>
<dbReference type="InterPro" id="IPR000215">
    <property type="entry name" value="Serpin_fam"/>
</dbReference>
<organism evidence="5 6">
    <name type="scientific">Marmota monax</name>
    <name type="common">Woodchuck</name>
    <dbReference type="NCBI Taxonomy" id="9995"/>
    <lineage>
        <taxon>Eukaryota</taxon>
        <taxon>Metazoa</taxon>
        <taxon>Chordata</taxon>
        <taxon>Craniata</taxon>
        <taxon>Vertebrata</taxon>
        <taxon>Euteleostomi</taxon>
        <taxon>Mammalia</taxon>
        <taxon>Eutheria</taxon>
        <taxon>Euarchontoglires</taxon>
        <taxon>Glires</taxon>
        <taxon>Rodentia</taxon>
        <taxon>Sciuromorpha</taxon>
        <taxon>Sciuridae</taxon>
        <taxon>Xerinae</taxon>
        <taxon>Marmotini</taxon>
        <taxon>Marmota</taxon>
    </lineage>
</organism>
<reference evidence="5" key="1">
    <citation type="submission" date="2019-04" db="EMBL/GenBank/DDBJ databases">
        <authorList>
            <person name="Alioto T."/>
            <person name="Alioto T."/>
        </authorList>
    </citation>
    <scope>NUCLEOTIDE SEQUENCE [LARGE SCALE GENOMIC DNA]</scope>
</reference>
<dbReference type="AlphaFoldDB" id="A0A5E4D736"/>
<dbReference type="PANTHER" id="PTHR11461">
    <property type="entry name" value="SERINE PROTEASE INHIBITOR, SERPIN"/>
    <property type="match status" value="1"/>
</dbReference>
<dbReference type="EMBL" id="CABDUW010003624">
    <property type="protein sequence ID" value="VTJ89530.1"/>
    <property type="molecule type" value="Genomic_DNA"/>
</dbReference>
<comment type="caution">
    <text evidence="5">The sequence shown here is derived from an EMBL/GenBank/DDBJ whole genome shotgun (WGS) entry which is preliminary data.</text>
</comment>
<dbReference type="Gene3D" id="2.10.310.10">
    <property type="entry name" value="Serpins superfamily"/>
    <property type="match status" value="1"/>
</dbReference>
<dbReference type="Proteomes" id="UP000335636">
    <property type="component" value="Unassembled WGS sequence"/>
</dbReference>
<dbReference type="PROSITE" id="PS00284">
    <property type="entry name" value="SERPIN"/>
    <property type="match status" value="1"/>
</dbReference>
<dbReference type="CDD" id="cd19550">
    <property type="entry name" value="serpinA2_PIL"/>
    <property type="match status" value="1"/>
</dbReference>
<feature type="compositionally biased region" description="Basic and acidic residues" evidence="2">
    <location>
        <begin position="32"/>
        <end position="44"/>
    </location>
</feature>
<proteinExistence type="inferred from homology"/>
<dbReference type="Gene3D" id="3.30.497.10">
    <property type="entry name" value="Antithrombin, subunit I, domain 2"/>
    <property type="match status" value="1"/>
</dbReference>
<evidence type="ECO:0000256" key="2">
    <source>
        <dbReference type="SAM" id="MobiDB-lite"/>
    </source>
</evidence>
<dbReference type="InterPro" id="IPR042185">
    <property type="entry name" value="Serpin_sf_2"/>
</dbReference>
<dbReference type="FunFam" id="3.30.497.10:FF:000001">
    <property type="entry name" value="Serine protease inhibitor"/>
    <property type="match status" value="1"/>
</dbReference>
<comment type="similarity">
    <text evidence="1">Belongs to the serpin family.</text>
</comment>
<evidence type="ECO:0000313" key="5">
    <source>
        <dbReference type="EMBL" id="VTJ89530.1"/>
    </source>
</evidence>
<evidence type="ECO:0000256" key="3">
    <source>
        <dbReference type="SAM" id="SignalP"/>
    </source>
</evidence>